<evidence type="ECO:0000313" key="2">
    <source>
        <dbReference type="Proteomes" id="UP001302329"/>
    </source>
</evidence>
<protein>
    <submittedName>
        <fullName evidence="1">Methyltransferase domain-containing protein</fullName>
    </submittedName>
</protein>
<dbReference type="GO" id="GO:0008168">
    <property type="term" value="F:methyltransferase activity"/>
    <property type="evidence" value="ECO:0007669"/>
    <property type="project" value="UniProtKB-KW"/>
</dbReference>
<dbReference type="SUPFAM" id="SSF53335">
    <property type="entry name" value="S-adenosyl-L-methionine-dependent methyltransferases"/>
    <property type="match status" value="1"/>
</dbReference>
<keyword evidence="2" id="KW-1185">Reference proteome</keyword>
<organism evidence="1 2">
    <name type="scientific">Cyanobium gracile UHCC 0281</name>
    <dbReference type="NCBI Taxonomy" id="3110309"/>
    <lineage>
        <taxon>Bacteria</taxon>
        <taxon>Bacillati</taxon>
        <taxon>Cyanobacteriota</taxon>
        <taxon>Cyanophyceae</taxon>
        <taxon>Synechococcales</taxon>
        <taxon>Prochlorococcaceae</taxon>
        <taxon>Cyanobium</taxon>
    </lineage>
</organism>
<dbReference type="Proteomes" id="UP001302329">
    <property type="component" value="Unassembled WGS sequence"/>
</dbReference>
<dbReference type="RefSeq" id="WP_323356731.1">
    <property type="nucleotide sequence ID" value="NZ_JAYGHY010000024.1"/>
</dbReference>
<reference evidence="1 2" key="1">
    <citation type="submission" date="2023-12" db="EMBL/GenBank/DDBJ databases">
        <title>Baltic Sea Cyanobacteria.</title>
        <authorList>
            <person name="Delbaje E."/>
            <person name="Fewer D.P."/>
            <person name="Shishido T.K."/>
        </authorList>
    </citation>
    <scope>NUCLEOTIDE SEQUENCE [LARGE SCALE GENOMIC DNA]</scope>
    <source>
        <strain evidence="1 2">UHCC 0281</strain>
    </source>
</reference>
<dbReference type="CDD" id="cd03143">
    <property type="entry name" value="A4_beta-galactosidase_middle_domain"/>
    <property type="match status" value="1"/>
</dbReference>
<dbReference type="Pfam" id="PF13489">
    <property type="entry name" value="Methyltransf_23"/>
    <property type="match status" value="1"/>
</dbReference>
<name>A0ABU5SWE6_9CYAN</name>
<keyword evidence="1" id="KW-0808">Transferase</keyword>
<dbReference type="InterPro" id="IPR029063">
    <property type="entry name" value="SAM-dependent_MTases_sf"/>
</dbReference>
<accession>A0ABU5SWE6</accession>
<gene>
    <name evidence="1" type="ORF">VB739_08980</name>
</gene>
<sequence>MNSFINVPSFNTVLNDEARKHYLPATNLLFALLPEMMSRKIPEANVQQAFILSAVLQLLPDLSGKRVLCAGCFEDTAYEALCRMGYPVHGIDPQTDGHDLASFVAENPELQGTYDLVFATSVLEHVQEDESFVRDASHLVRKGGHVVLTCDFDNAWKPGGALPPTDVRLFTVHDLEDRLLGAMDGCSLLDKPDWGDHEADFHYGGCCYSFATFTVIKN</sequence>
<dbReference type="EMBL" id="JAYGHY010000024">
    <property type="protein sequence ID" value="MEA5442682.1"/>
    <property type="molecule type" value="Genomic_DNA"/>
</dbReference>
<keyword evidence="1" id="KW-0489">Methyltransferase</keyword>
<evidence type="ECO:0000313" key="1">
    <source>
        <dbReference type="EMBL" id="MEA5442682.1"/>
    </source>
</evidence>
<proteinExistence type="predicted"/>
<dbReference type="Gene3D" id="3.40.50.150">
    <property type="entry name" value="Vaccinia Virus protein VP39"/>
    <property type="match status" value="1"/>
</dbReference>
<dbReference type="GO" id="GO:0032259">
    <property type="term" value="P:methylation"/>
    <property type="evidence" value="ECO:0007669"/>
    <property type="project" value="UniProtKB-KW"/>
</dbReference>
<comment type="caution">
    <text evidence="1">The sequence shown here is derived from an EMBL/GenBank/DDBJ whole genome shotgun (WGS) entry which is preliminary data.</text>
</comment>